<gene>
    <name evidence="2" type="ORF">JHL18_13540</name>
</gene>
<organism evidence="2 3">
    <name type="scientific">Clostridium yunnanense</name>
    <dbReference type="NCBI Taxonomy" id="2800325"/>
    <lineage>
        <taxon>Bacteria</taxon>
        <taxon>Bacillati</taxon>
        <taxon>Bacillota</taxon>
        <taxon>Clostridia</taxon>
        <taxon>Eubacteriales</taxon>
        <taxon>Clostridiaceae</taxon>
        <taxon>Clostridium</taxon>
    </lineage>
</organism>
<feature type="transmembrane region" description="Helical" evidence="1">
    <location>
        <begin position="6"/>
        <end position="26"/>
    </location>
</feature>
<proteinExistence type="predicted"/>
<dbReference type="RefSeq" id="WP_200270061.1">
    <property type="nucleotide sequence ID" value="NZ_JAENHN010000039.1"/>
</dbReference>
<comment type="caution">
    <text evidence="2">The sequence shown here is derived from an EMBL/GenBank/DDBJ whole genome shotgun (WGS) entry which is preliminary data.</text>
</comment>
<dbReference type="Proteomes" id="UP000596739">
    <property type="component" value="Unassembled WGS sequence"/>
</dbReference>
<keyword evidence="3" id="KW-1185">Reference proteome</keyword>
<accession>A0ABS1EQG0</accession>
<keyword evidence="1" id="KW-0472">Membrane</keyword>
<sequence length="260" mass="29757">MFKINYKTILGIIGGVAGATLLGIGIDELIERFSPYDGEGYDKNSLNRQGYNAEGFDKRGFGIDGFDRSGRDRRGYDRAGFDQYGFDHYGYDAEGYSQSGYSRDGFNREGLDRQGYGRDKYNRSGLDRAGHCRQFYSDHLEQLRGRLDDAYQQMQHDKYRYAIYDARVVMEEALKLVVQHSKGQDVIDDKMLVNLKICERKHLLGDDSEFLDRLHGVRHICNANGHELNAEEAMTHSKVYFVIMQIRELLNLAESALACT</sequence>
<name>A0ABS1EQG0_9CLOT</name>
<protein>
    <recommendedName>
        <fullName evidence="4">DUF4145 domain-containing protein</fullName>
    </recommendedName>
</protein>
<evidence type="ECO:0000313" key="2">
    <source>
        <dbReference type="EMBL" id="MBK1811642.1"/>
    </source>
</evidence>
<keyword evidence="1" id="KW-1133">Transmembrane helix</keyword>
<reference evidence="3" key="1">
    <citation type="submission" date="2021-01" db="EMBL/GenBank/DDBJ databases">
        <title>Genome public.</title>
        <authorList>
            <person name="Liu C."/>
            <person name="Sun Q."/>
        </authorList>
    </citation>
    <scope>NUCLEOTIDE SEQUENCE [LARGE SCALE GENOMIC DNA]</scope>
    <source>
        <strain evidence="3">YIM B02505</strain>
    </source>
</reference>
<evidence type="ECO:0008006" key="4">
    <source>
        <dbReference type="Google" id="ProtNLM"/>
    </source>
</evidence>
<dbReference type="EMBL" id="JAENHN010000039">
    <property type="protein sequence ID" value="MBK1811642.1"/>
    <property type="molecule type" value="Genomic_DNA"/>
</dbReference>
<evidence type="ECO:0000256" key="1">
    <source>
        <dbReference type="SAM" id="Phobius"/>
    </source>
</evidence>
<evidence type="ECO:0000313" key="3">
    <source>
        <dbReference type="Proteomes" id="UP000596739"/>
    </source>
</evidence>
<keyword evidence="1" id="KW-0812">Transmembrane</keyword>